<dbReference type="EMBL" id="JAUJYO010000003">
    <property type="protein sequence ID" value="KAK1320197.1"/>
    <property type="molecule type" value="Genomic_DNA"/>
</dbReference>
<name>A0AAV9F6F4_ACOCL</name>
<dbReference type="Proteomes" id="UP001180020">
    <property type="component" value="Unassembled WGS sequence"/>
</dbReference>
<keyword evidence="2" id="KW-1185">Reference proteome</keyword>
<protein>
    <submittedName>
        <fullName evidence="1">Uncharacterized protein</fullName>
    </submittedName>
</protein>
<reference evidence="1" key="2">
    <citation type="submission" date="2023-06" db="EMBL/GenBank/DDBJ databases">
        <authorList>
            <person name="Ma L."/>
            <person name="Liu K.-W."/>
            <person name="Li Z."/>
            <person name="Hsiao Y.-Y."/>
            <person name="Qi Y."/>
            <person name="Fu T."/>
            <person name="Tang G."/>
            <person name="Zhang D."/>
            <person name="Sun W.-H."/>
            <person name="Liu D.-K."/>
            <person name="Li Y."/>
            <person name="Chen G.-Z."/>
            <person name="Liu X.-D."/>
            <person name="Liao X.-Y."/>
            <person name="Jiang Y.-T."/>
            <person name="Yu X."/>
            <person name="Hao Y."/>
            <person name="Huang J."/>
            <person name="Zhao X.-W."/>
            <person name="Ke S."/>
            <person name="Chen Y.-Y."/>
            <person name="Wu W.-L."/>
            <person name="Hsu J.-L."/>
            <person name="Lin Y.-F."/>
            <person name="Huang M.-D."/>
            <person name="Li C.-Y."/>
            <person name="Huang L."/>
            <person name="Wang Z.-W."/>
            <person name="Zhao X."/>
            <person name="Zhong W.-Y."/>
            <person name="Peng D.-H."/>
            <person name="Ahmad S."/>
            <person name="Lan S."/>
            <person name="Zhang J.-S."/>
            <person name="Tsai W.-C."/>
            <person name="Van De Peer Y."/>
            <person name="Liu Z.-J."/>
        </authorList>
    </citation>
    <scope>NUCLEOTIDE SEQUENCE</scope>
    <source>
        <strain evidence="1">CP</strain>
        <tissue evidence="1">Leaves</tissue>
    </source>
</reference>
<organism evidence="1 2">
    <name type="scientific">Acorus calamus</name>
    <name type="common">Sweet flag</name>
    <dbReference type="NCBI Taxonomy" id="4465"/>
    <lineage>
        <taxon>Eukaryota</taxon>
        <taxon>Viridiplantae</taxon>
        <taxon>Streptophyta</taxon>
        <taxon>Embryophyta</taxon>
        <taxon>Tracheophyta</taxon>
        <taxon>Spermatophyta</taxon>
        <taxon>Magnoliopsida</taxon>
        <taxon>Liliopsida</taxon>
        <taxon>Acoraceae</taxon>
        <taxon>Acorus</taxon>
    </lineage>
</organism>
<accession>A0AAV9F6F4</accession>
<sequence length="135" mass="14048">MVWDHAKQVGAGSGLLGVFGTLVRFQLGCGSNEVVAAAATEAIKNLAQFPKGIVQVYILGDFGIASSIMVINGRLELLKNQDIDECENVLEALGQIGSCAANGGCGDDVGRRLIAGLSHPTVDVNHTRPSDAMDP</sequence>
<gene>
    <name evidence="1" type="ORF">QJS10_CPA03g00845</name>
</gene>
<proteinExistence type="predicted"/>
<dbReference type="AlphaFoldDB" id="A0AAV9F6F4"/>
<comment type="caution">
    <text evidence="1">The sequence shown here is derived from an EMBL/GenBank/DDBJ whole genome shotgun (WGS) entry which is preliminary data.</text>
</comment>
<evidence type="ECO:0000313" key="2">
    <source>
        <dbReference type="Proteomes" id="UP001180020"/>
    </source>
</evidence>
<reference evidence="1" key="1">
    <citation type="journal article" date="2023" name="Nat. Commun.">
        <title>Diploid and tetraploid genomes of Acorus and the evolution of monocots.</title>
        <authorList>
            <person name="Ma L."/>
            <person name="Liu K.W."/>
            <person name="Li Z."/>
            <person name="Hsiao Y.Y."/>
            <person name="Qi Y."/>
            <person name="Fu T."/>
            <person name="Tang G.D."/>
            <person name="Zhang D."/>
            <person name="Sun W.H."/>
            <person name="Liu D.K."/>
            <person name="Li Y."/>
            <person name="Chen G.Z."/>
            <person name="Liu X.D."/>
            <person name="Liao X.Y."/>
            <person name="Jiang Y.T."/>
            <person name="Yu X."/>
            <person name="Hao Y."/>
            <person name="Huang J."/>
            <person name="Zhao X.W."/>
            <person name="Ke S."/>
            <person name="Chen Y.Y."/>
            <person name="Wu W.L."/>
            <person name="Hsu J.L."/>
            <person name="Lin Y.F."/>
            <person name="Huang M.D."/>
            <person name="Li C.Y."/>
            <person name="Huang L."/>
            <person name="Wang Z.W."/>
            <person name="Zhao X."/>
            <person name="Zhong W.Y."/>
            <person name="Peng D.H."/>
            <person name="Ahmad S."/>
            <person name="Lan S."/>
            <person name="Zhang J.S."/>
            <person name="Tsai W.C."/>
            <person name="Van de Peer Y."/>
            <person name="Liu Z.J."/>
        </authorList>
    </citation>
    <scope>NUCLEOTIDE SEQUENCE</scope>
    <source>
        <strain evidence="1">CP</strain>
    </source>
</reference>
<evidence type="ECO:0000313" key="1">
    <source>
        <dbReference type="EMBL" id="KAK1320197.1"/>
    </source>
</evidence>